<organism evidence="1 2">
    <name type="scientific">Catharanthus roseus</name>
    <name type="common">Madagascar periwinkle</name>
    <name type="synonym">Vinca rosea</name>
    <dbReference type="NCBI Taxonomy" id="4058"/>
    <lineage>
        <taxon>Eukaryota</taxon>
        <taxon>Viridiplantae</taxon>
        <taxon>Streptophyta</taxon>
        <taxon>Embryophyta</taxon>
        <taxon>Tracheophyta</taxon>
        <taxon>Spermatophyta</taxon>
        <taxon>Magnoliopsida</taxon>
        <taxon>eudicotyledons</taxon>
        <taxon>Gunneridae</taxon>
        <taxon>Pentapetalae</taxon>
        <taxon>asterids</taxon>
        <taxon>lamiids</taxon>
        <taxon>Gentianales</taxon>
        <taxon>Apocynaceae</taxon>
        <taxon>Rauvolfioideae</taxon>
        <taxon>Vinceae</taxon>
        <taxon>Catharanthinae</taxon>
        <taxon>Catharanthus</taxon>
    </lineage>
</organism>
<gene>
    <name evidence="1" type="ORF">M9H77_35951</name>
</gene>
<sequence>MFVDYYEGQPADTIDMAIDKNCNLVENDVNKVIDPVLHTLAWDWPTQKLSKKTLTYPLFRGFRWSTPTRFSARSSCSQLAITVPNLLLDHRLKRDSEVSKRVNELVLSFYSGPWIHWTKVLMEVQKEKNLGCISGYLYMEVRKS</sequence>
<evidence type="ECO:0000313" key="2">
    <source>
        <dbReference type="Proteomes" id="UP001060085"/>
    </source>
</evidence>
<dbReference type="Proteomes" id="UP001060085">
    <property type="component" value="Linkage Group LG08"/>
</dbReference>
<protein>
    <submittedName>
        <fullName evidence="1">Uncharacterized protein</fullName>
    </submittedName>
</protein>
<evidence type="ECO:0000313" key="1">
    <source>
        <dbReference type="EMBL" id="KAI5649946.1"/>
    </source>
</evidence>
<dbReference type="EMBL" id="CM044708">
    <property type="protein sequence ID" value="KAI5649946.1"/>
    <property type="molecule type" value="Genomic_DNA"/>
</dbReference>
<proteinExistence type="predicted"/>
<reference evidence="2" key="1">
    <citation type="journal article" date="2023" name="Nat. Plants">
        <title>Single-cell RNA sequencing provides a high-resolution roadmap for understanding the multicellular compartmentation of specialized metabolism.</title>
        <authorList>
            <person name="Sun S."/>
            <person name="Shen X."/>
            <person name="Li Y."/>
            <person name="Li Y."/>
            <person name="Wang S."/>
            <person name="Li R."/>
            <person name="Zhang H."/>
            <person name="Shen G."/>
            <person name="Guo B."/>
            <person name="Wei J."/>
            <person name="Xu J."/>
            <person name="St-Pierre B."/>
            <person name="Chen S."/>
            <person name="Sun C."/>
        </authorList>
    </citation>
    <scope>NUCLEOTIDE SEQUENCE [LARGE SCALE GENOMIC DNA]</scope>
</reference>
<comment type="caution">
    <text evidence="1">The sequence shown here is derived from an EMBL/GenBank/DDBJ whole genome shotgun (WGS) entry which is preliminary data.</text>
</comment>
<accession>A0ACB9ZT10</accession>
<keyword evidence="2" id="KW-1185">Reference proteome</keyword>
<name>A0ACB9ZT10_CATRO</name>